<name>A0A916U678_9HYPH</name>
<dbReference type="SFLD" id="SFLDG01212">
    <property type="entry name" value="Phytoene_synthase_like"/>
    <property type="match status" value="1"/>
</dbReference>
<dbReference type="PANTHER" id="PTHR31480">
    <property type="entry name" value="BIFUNCTIONAL LYCOPENE CYCLASE/PHYTOENE SYNTHASE"/>
    <property type="match status" value="1"/>
</dbReference>
<dbReference type="EMBL" id="BMGG01000003">
    <property type="protein sequence ID" value="GGC62126.1"/>
    <property type="molecule type" value="Genomic_DNA"/>
</dbReference>
<dbReference type="InterPro" id="IPR002060">
    <property type="entry name" value="Squ/phyt_synthse"/>
</dbReference>
<reference evidence="2" key="2">
    <citation type="submission" date="2020-09" db="EMBL/GenBank/DDBJ databases">
        <authorList>
            <person name="Sun Q."/>
            <person name="Zhou Y."/>
        </authorList>
    </citation>
    <scope>NUCLEOTIDE SEQUENCE</scope>
    <source>
        <strain evidence="2">CGMCC 1.12919</strain>
    </source>
</reference>
<dbReference type="InterPro" id="IPR008949">
    <property type="entry name" value="Isoprenoid_synthase_dom_sf"/>
</dbReference>
<dbReference type="PROSITE" id="PS01044">
    <property type="entry name" value="SQUALEN_PHYTOEN_SYN_1"/>
    <property type="match status" value="1"/>
</dbReference>
<dbReference type="Gene3D" id="1.10.600.10">
    <property type="entry name" value="Farnesyl Diphosphate Synthase"/>
    <property type="match status" value="1"/>
</dbReference>
<dbReference type="AlphaFoldDB" id="A0A916U678"/>
<dbReference type="Pfam" id="PF00494">
    <property type="entry name" value="SQS_PSY"/>
    <property type="match status" value="1"/>
</dbReference>
<dbReference type="NCBIfam" id="TIGR03465">
    <property type="entry name" value="HpnD"/>
    <property type="match status" value="1"/>
</dbReference>
<dbReference type="InterPro" id="IPR017828">
    <property type="entry name" value="SQ_synth_HpnD-like"/>
</dbReference>
<sequence length="272" mass="29281">MTEEAAAPASGSSFYLAMRVLPPEQREAMYAVYGFCRAVDDIADGGGAAVERRAGLDRWRAEIAAMFDGRAPAHLAALAAATRRYGLRQNDFGAVIEGMMMDAEDDIRAPDWATLDLYCDRVASAVGRLSVRIFGLGEGAGEVLAHHLGRALQLTNILRDIDEDASIGRLYLPREALVAAGITIDEPLAVAADARLPAACAEVAARARHHYAKVQPIFAAGPRRAMRAPRLMAAAYGSVLDRMVAAGFAAPRRRVRTSRLRVLGAYLRHGLI</sequence>
<comment type="caution">
    <text evidence="2">The sequence shown here is derived from an EMBL/GenBank/DDBJ whole genome shotgun (WGS) entry which is preliminary data.</text>
</comment>
<accession>A0A916U678</accession>
<dbReference type="GO" id="GO:0016117">
    <property type="term" value="P:carotenoid biosynthetic process"/>
    <property type="evidence" value="ECO:0007669"/>
    <property type="project" value="InterPro"/>
</dbReference>
<dbReference type="GO" id="GO:0004311">
    <property type="term" value="F:geranylgeranyl diphosphate synthase activity"/>
    <property type="evidence" value="ECO:0007669"/>
    <property type="project" value="InterPro"/>
</dbReference>
<dbReference type="CDD" id="cd00683">
    <property type="entry name" value="Trans_IPPS_HH"/>
    <property type="match status" value="1"/>
</dbReference>
<proteinExistence type="predicted"/>
<gene>
    <name evidence="2" type="ORF">GCM10010994_20890</name>
</gene>
<organism evidence="2 3">
    <name type="scientific">Chelatococcus reniformis</name>
    <dbReference type="NCBI Taxonomy" id="1494448"/>
    <lineage>
        <taxon>Bacteria</taxon>
        <taxon>Pseudomonadati</taxon>
        <taxon>Pseudomonadota</taxon>
        <taxon>Alphaproteobacteria</taxon>
        <taxon>Hyphomicrobiales</taxon>
        <taxon>Chelatococcaceae</taxon>
        <taxon>Chelatococcus</taxon>
    </lineage>
</organism>
<keyword evidence="1" id="KW-0808">Transferase</keyword>
<protein>
    <submittedName>
        <fullName evidence="2">Squalene synthase HpnD</fullName>
    </submittedName>
</protein>
<dbReference type="Proteomes" id="UP000637002">
    <property type="component" value="Unassembled WGS sequence"/>
</dbReference>
<dbReference type="SFLD" id="SFLDS00005">
    <property type="entry name" value="Isoprenoid_Synthase_Type_I"/>
    <property type="match status" value="1"/>
</dbReference>
<keyword evidence="3" id="KW-1185">Reference proteome</keyword>
<dbReference type="GO" id="GO:0051996">
    <property type="term" value="F:squalene synthase [NAD(P)H] activity"/>
    <property type="evidence" value="ECO:0007669"/>
    <property type="project" value="InterPro"/>
</dbReference>
<reference evidence="2" key="1">
    <citation type="journal article" date="2014" name="Int. J. Syst. Evol. Microbiol.">
        <title>Complete genome sequence of Corynebacterium casei LMG S-19264T (=DSM 44701T), isolated from a smear-ripened cheese.</title>
        <authorList>
            <consortium name="US DOE Joint Genome Institute (JGI-PGF)"/>
            <person name="Walter F."/>
            <person name="Albersmeier A."/>
            <person name="Kalinowski J."/>
            <person name="Ruckert C."/>
        </authorList>
    </citation>
    <scope>NUCLEOTIDE SEQUENCE</scope>
    <source>
        <strain evidence="2">CGMCC 1.12919</strain>
    </source>
</reference>
<evidence type="ECO:0000313" key="2">
    <source>
        <dbReference type="EMBL" id="GGC62126.1"/>
    </source>
</evidence>
<dbReference type="InterPro" id="IPR019845">
    <property type="entry name" value="Squalene/phytoene_synthase_CS"/>
</dbReference>
<evidence type="ECO:0000256" key="1">
    <source>
        <dbReference type="ARBA" id="ARBA00022679"/>
    </source>
</evidence>
<evidence type="ECO:0000313" key="3">
    <source>
        <dbReference type="Proteomes" id="UP000637002"/>
    </source>
</evidence>
<dbReference type="InterPro" id="IPR033904">
    <property type="entry name" value="Trans_IPPS_HH"/>
</dbReference>
<dbReference type="SUPFAM" id="SSF48576">
    <property type="entry name" value="Terpenoid synthases"/>
    <property type="match status" value="1"/>
</dbReference>
<dbReference type="RefSeq" id="WP_188609079.1">
    <property type="nucleotide sequence ID" value="NZ_BMGG01000003.1"/>
</dbReference>
<dbReference type="InterPro" id="IPR044843">
    <property type="entry name" value="Trans_IPPS_bact-type"/>
</dbReference>
<dbReference type="SFLD" id="SFLDG01018">
    <property type="entry name" value="Squalene/Phytoene_Synthase_Lik"/>
    <property type="match status" value="1"/>
</dbReference>
<dbReference type="PROSITE" id="PS01045">
    <property type="entry name" value="SQUALEN_PHYTOEN_SYN_2"/>
    <property type="match status" value="1"/>
</dbReference>